<evidence type="ECO:0000313" key="4">
    <source>
        <dbReference type="EMBL" id="SVB89970.1"/>
    </source>
</evidence>
<reference evidence="4" key="1">
    <citation type="submission" date="2018-05" db="EMBL/GenBank/DDBJ databases">
        <authorList>
            <person name="Lanie J.A."/>
            <person name="Ng W.-L."/>
            <person name="Kazmierczak K.M."/>
            <person name="Andrzejewski T.M."/>
            <person name="Davidsen T.M."/>
            <person name="Wayne K.J."/>
            <person name="Tettelin H."/>
            <person name="Glass J.I."/>
            <person name="Rusch D."/>
            <person name="Podicherti R."/>
            <person name="Tsui H.-C.T."/>
            <person name="Winkler M.E."/>
        </authorList>
    </citation>
    <scope>NUCLEOTIDE SEQUENCE</scope>
</reference>
<evidence type="ECO:0000259" key="3">
    <source>
        <dbReference type="Pfam" id="PF13439"/>
    </source>
</evidence>
<organism evidence="4">
    <name type="scientific">marine metagenome</name>
    <dbReference type="NCBI Taxonomy" id="408172"/>
    <lineage>
        <taxon>unclassified sequences</taxon>
        <taxon>metagenomes</taxon>
        <taxon>ecological metagenomes</taxon>
    </lineage>
</organism>
<dbReference type="Gene3D" id="3.40.50.2000">
    <property type="entry name" value="Glycogen Phosphorylase B"/>
    <property type="match status" value="2"/>
</dbReference>
<dbReference type="Pfam" id="PF00534">
    <property type="entry name" value="Glycos_transf_1"/>
    <property type="match status" value="1"/>
</dbReference>
<accession>A0A382HRP1</accession>
<dbReference type="CDD" id="cd03801">
    <property type="entry name" value="GT4_PimA-like"/>
    <property type="match status" value="1"/>
</dbReference>
<evidence type="ECO:0000256" key="1">
    <source>
        <dbReference type="ARBA" id="ARBA00022679"/>
    </source>
</evidence>
<dbReference type="GO" id="GO:0016757">
    <property type="term" value="F:glycosyltransferase activity"/>
    <property type="evidence" value="ECO:0007669"/>
    <property type="project" value="InterPro"/>
</dbReference>
<dbReference type="AlphaFoldDB" id="A0A382HRP1"/>
<dbReference type="InterPro" id="IPR001296">
    <property type="entry name" value="Glyco_trans_1"/>
</dbReference>
<dbReference type="PANTHER" id="PTHR46401">
    <property type="entry name" value="GLYCOSYLTRANSFERASE WBBK-RELATED"/>
    <property type="match status" value="1"/>
</dbReference>
<protein>
    <recommendedName>
        <fullName evidence="5">Glycosyl transferase family 1 domain-containing protein</fullName>
    </recommendedName>
</protein>
<dbReference type="SUPFAM" id="SSF53756">
    <property type="entry name" value="UDP-Glycosyltransferase/glycogen phosphorylase"/>
    <property type="match status" value="1"/>
</dbReference>
<proteinExistence type="predicted"/>
<feature type="domain" description="Glycosyltransferase subfamily 4-like N-terminal" evidence="3">
    <location>
        <begin position="35"/>
        <end position="91"/>
    </location>
</feature>
<evidence type="ECO:0008006" key="5">
    <source>
        <dbReference type="Google" id="ProtNLM"/>
    </source>
</evidence>
<dbReference type="PANTHER" id="PTHR46401:SF2">
    <property type="entry name" value="GLYCOSYLTRANSFERASE WBBK-RELATED"/>
    <property type="match status" value="1"/>
</dbReference>
<gene>
    <name evidence="4" type="ORF">METZ01_LOCUS242824</name>
</gene>
<evidence type="ECO:0000259" key="2">
    <source>
        <dbReference type="Pfam" id="PF00534"/>
    </source>
</evidence>
<feature type="domain" description="Glycosyl transferase family 1" evidence="2">
    <location>
        <begin position="100"/>
        <end position="260"/>
    </location>
</feature>
<keyword evidence="1" id="KW-0808">Transferase</keyword>
<name>A0A382HRP1_9ZZZZ</name>
<sequence length="284" mass="32618">MKGDKFYFSLDRITCPDLYRASDGVHKVFLDIEKKSKLNPLHPIYLFLEKRCLKRASKIIAISQMVKDNIVNTYEIDHNKISVIYPGIELKEINYKKSIDKLSQEFSLTKDCQIILYVGSGFKRKGVKEFLQIISKLDNIHNIKAFVIGKEKNMSYYQNLAKELCVGKQVIFTGPREDVGDFFTISDIFLFPTHYEPFGNVVLEAMNLSNVVFTTKQCGASELLDSECIMRSPDDISVIQKINNLLSNSDKLEMIKEKNRFKSTQFSIENNAAETLKIIDEIIN</sequence>
<dbReference type="InterPro" id="IPR028098">
    <property type="entry name" value="Glyco_trans_4-like_N"/>
</dbReference>
<dbReference type="EMBL" id="UINC01062905">
    <property type="protein sequence ID" value="SVB89970.1"/>
    <property type="molecule type" value="Genomic_DNA"/>
</dbReference>
<dbReference type="Pfam" id="PF13439">
    <property type="entry name" value="Glyco_transf_4"/>
    <property type="match status" value="1"/>
</dbReference>